<dbReference type="PROSITE" id="PS51806">
    <property type="entry name" value="DOG1"/>
    <property type="match status" value="1"/>
</dbReference>
<comment type="caution">
    <text evidence="2">The sequence shown here is derived from an EMBL/GenBank/DDBJ whole genome shotgun (WGS) entry which is preliminary data.</text>
</comment>
<name>A0A6A6LNM9_HEVBR</name>
<dbReference type="GO" id="GO:0006351">
    <property type="term" value="P:DNA-templated transcription"/>
    <property type="evidence" value="ECO:0007669"/>
    <property type="project" value="InterPro"/>
</dbReference>
<reference evidence="2 3" key="1">
    <citation type="journal article" date="2020" name="Mol. Plant">
        <title>The Chromosome-Based Rubber Tree Genome Provides New Insights into Spurge Genome Evolution and Rubber Biosynthesis.</title>
        <authorList>
            <person name="Liu J."/>
            <person name="Shi C."/>
            <person name="Shi C.C."/>
            <person name="Li W."/>
            <person name="Zhang Q.J."/>
            <person name="Zhang Y."/>
            <person name="Li K."/>
            <person name="Lu H.F."/>
            <person name="Shi C."/>
            <person name="Zhu S.T."/>
            <person name="Xiao Z.Y."/>
            <person name="Nan H."/>
            <person name="Yue Y."/>
            <person name="Zhu X.G."/>
            <person name="Wu Y."/>
            <person name="Hong X.N."/>
            <person name="Fan G.Y."/>
            <person name="Tong Y."/>
            <person name="Zhang D."/>
            <person name="Mao C.L."/>
            <person name="Liu Y.L."/>
            <person name="Hao S.J."/>
            <person name="Liu W.Q."/>
            <person name="Lv M.Q."/>
            <person name="Zhang H.B."/>
            <person name="Liu Y."/>
            <person name="Hu-Tang G.R."/>
            <person name="Wang J.P."/>
            <person name="Wang J.H."/>
            <person name="Sun Y.H."/>
            <person name="Ni S.B."/>
            <person name="Chen W.B."/>
            <person name="Zhang X.C."/>
            <person name="Jiao Y.N."/>
            <person name="Eichler E.E."/>
            <person name="Li G.H."/>
            <person name="Liu X."/>
            <person name="Gao L.Z."/>
        </authorList>
    </citation>
    <scope>NUCLEOTIDE SEQUENCE [LARGE SCALE GENOMIC DNA]</scope>
    <source>
        <strain evidence="3">cv. GT1</strain>
        <tissue evidence="2">Leaf</tissue>
    </source>
</reference>
<dbReference type="AlphaFoldDB" id="A0A6A6LNM9"/>
<dbReference type="InterPro" id="IPR051886">
    <property type="entry name" value="Seed_Dev/Stress_Resp_Reg"/>
</dbReference>
<evidence type="ECO:0000259" key="1">
    <source>
        <dbReference type="PROSITE" id="PS51806"/>
    </source>
</evidence>
<keyword evidence="3" id="KW-1185">Reference proteome</keyword>
<dbReference type="PANTHER" id="PTHR46354:SF2">
    <property type="entry name" value="PROTEIN DOG1-LIKE 4"/>
    <property type="match status" value="1"/>
</dbReference>
<protein>
    <recommendedName>
        <fullName evidence="1">DOG1 domain-containing protein</fullName>
    </recommendedName>
</protein>
<organism evidence="2 3">
    <name type="scientific">Hevea brasiliensis</name>
    <name type="common">Para rubber tree</name>
    <name type="synonym">Siphonia brasiliensis</name>
    <dbReference type="NCBI Taxonomy" id="3981"/>
    <lineage>
        <taxon>Eukaryota</taxon>
        <taxon>Viridiplantae</taxon>
        <taxon>Streptophyta</taxon>
        <taxon>Embryophyta</taxon>
        <taxon>Tracheophyta</taxon>
        <taxon>Spermatophyta</taxon>
        <taxon>Magnoliopsida</taxon>
        <taxon>eudicotyledons</taxon>
        <taxon>Gunneridae</taxon>
        <taxon>Pentapetalae</taxon>
        <taxon>rosids</taxon>
        <taxon>fabids</taxon>
        <taxon>Malpighiales</taxon>
        <taxon>Euphorbiaceae</taxon>
        <taxon>Crotonoideae</taxon>
        <taxon>Micrandreae</taxon>
        <taxon>Hevea</taxon>
    </lineage>
</organism>
<evidence type="ECO:0000313" key="3">
    <source>
        <dbReference type="Proteomes" id="UP000467840"/>
    </source>
</evidence>
<dbReference type="GO" id="GO:0043565">
    <property type="term" value="F:sequence-specific DNA binding"/>
    <property type="evidence" value="ECO:0007669"/>
    <property type="project" value="InterPro"/>
</dbReference>
<gene>
    <name evidence="2" type="ORF">GH714_012698</name>
</gene>
<dbReference type="PANTHER" id="PTHR46354">
    <property type="entry name" value="DOG1 DOMAIN-CONTAINING PROTEIN"/>
    <property type="match status" value="1"/>
</dbReference>
<dbReference type="InterPro" id="IPR025422">
    <property type="entry name" value="TGA_domain"/>
</dbReference>
<feature type="domain" description="DOG1" evidence="1">
    <location>
        <begin position="11"/>
        <end position="254"/>
    </location>
</feature>
<dbReference type="EMBL" id="JAAGAX010000009">
    <property type="protein sequence ID" value="KAF2303021.1"/>
    <property type="molecule type" value="Genomic_DNA"/>
</dbReference>
<sequence length="254" mass="29377">MSIYNTCEGHLRIIELKLGVSVNKSYKLQCPKEYVSLGYWVESSAVLKLVNSIRTNGVPSSSLVELTQEQMRKVEALRVKIRLEEEKVERETKRHQVAIADMKMAESVRLVVRVKNEEEVRQVEGLVQVALKGTQEQMRKIEALRVKIMLEEEKVEREMERQQVIVADRKMVELVRLVVRVKNGEEVRQVEGLVQVALKGVMAGLEKEMKAIDCIRLRTLKRVLDVLSPLHCVEFLARIDMLQIWGKKRVYTIN</sequence>
<proteinExistence type="predicted"/>
<dbReference type="Proteomes" id="UP000467840">
    <property type="component" value="Chromosome 16"/>
</dbReference>
<accession>A0A6A6LNM9</accession>
<evidence type="ECO:0000313" key="2">
    <source>
        <dbReference type="EMBL" id="KAF2303021.1"/>
    </source>
</evidence>